<accession>A0AAV8ZV51</accession>
<dbReference type="SUPFAM" id="SSF75304">
    <property type="entry name" value="Amidase signature (AS) enzymes"/>
    <property type="match status" value="1"/>
</dbReference>
<dbReference type="PANTHER" id="PTHR43372:SF2">
    <property type="entry name" value="IP13792P"/>
    <property type="match status" value="1"/>
</dbReference>
<dbReference type="Gene3D" id="3.90.1300.10">
    <property type="entry name" value="Amidase signature (AS) domain"/>
    <property type="match status" value="1"/>
</dbReference>
<dbReference type="InterPro" id="IPR036928">
    <property type="entry name" value="AS_sf"/>
</dbReference>
<dbReference type="PANTHER" id="PTHR43372">
    <property type="entry name" value="FATTY-ACID AMIDE HYDROLASE"/>
    <property type="match status" value="1"/>
</dbReference>
<dbReference type="Proteomes" id="UP001162156">
    <property type="component" value="Unassembled WGS sequence"/>
</dbReference>
<protein>
    <recommendedName>
        <fullName evidence="2">Amidase domain-containing protein</fullName>
    </recommendedName>
</protein>
<dbReference type="EMBL" id="JANEYF010000241">
    <property type="protein sequence ID" value="KAJ8971220.1"/>
    <property type="molecule type" value="Genomic_DNA"/>
</dbReference>
<keyword evidence="4" id="KW-1185">Reference proteome</keyword>
<evidence type="ECO:0000313" key="3">
    <source>
        <dbReference type="EMBL" id="KAJ8971220.1"/>
    </source>
</evidence>
<dbReference type="PROSITE" id="PS00571">
    <property type="entry name" value="AMIDASES"/>
    <property type="match status" value="1"/>
</dbReference>
<sequence>MLIDDIVSGDYFVFQLTSESVVRAYISRIEEVNPILNAVIEDRFKQAIEDAKYADKLISFGNLSIEELKEKHPLLVKGSIEVADMKSTAGMLSRANVIAKTDAVPVKHAREAGAIPLVTTNIPELCLNWESSNKLQGTTKNPHNTTRTAGGSSGGEACLLASASSIIGLGSDIAGSLRLPAHFCGVWGHKPTPGAVSYVGHYPSCKNHEVWEAAFTLGPMARYATDLKFFLQIITEPSMKDKLMLEKPVNLKELRVYYMEDIQSPLTSTVNGNCRDALNKVVGHFNSICYINCEKVKLPLMKYAPEMASLALLDIDDVDNLFSGRGEGSYSELFKFLTGRSKSMFTTVAYGLLRKFTGYLPKTMTENSKNTLNDLKNDFLNLLGSEGVFILPTFPTEAHYHGDIINKLLDHGFLSIFNSLGLPVTNCPVTFTDKGLPVGLQESM</sequence>
<dbReference type="InterPro" id="IPR023631">
    <property type="entry name" value="Amidase_dom"/>
</dbReference>
<dbReference type="InterPro" id="IPR052739">
    <property type="entry name" value="FAAH2"/>
</dbReference>
<evidence type="ECO:0000313" key="4">
    <source>
        <dbReference type="Proteomes" id="UP001162156"/>
    </source>
</evidence>
<evidence type="ECO:0000259" key="2">
    <source>
        <dbReference type="Pfam" id="PF01425"/>
    </source>
</evidence>
<evidence type="ECO:0000256" key="1">
    <source>
        <dbReference type="ARBA" id="ARBA00009199"/>
    </source>
</evidence>
<proteinExistence type="inferred from homology"/>
<dbReference type="GO" id="GO:0012505">
    <property type="term" value="C:endomembrane system"/>
    <property type="evidence" value="ECO:0007669"/>
    <property type="project" value="TreeGrafter"/>
</dbReference>
<organism evidence="3 4">
    <name type="scientific">Rhamnusium bicolor</name>
    <dbReference type="NCBI Taxonomy" id="1586634"/>
    <lineage>
        <taxon>Eukaryota</taxon>
        <taxon>Metazoa</taxon>
        <taxon>Ecdysozoa</taxon>
        <taxon>Arthropoda</taxon>
        <taxon>Hexapoda</taxon>
        <taxon>Insecta</taxon>
        <taxon>Pterygota</taxon>
        <taxon>Neoptera</taxon>
        <taxon>Endopterygota</taxon>
        <taxon>Coleoptera</taxon>
        <taxon>Polyphaga</taxon>
        <taxon>Cucujiformia</taxon>
        <taxon>Chrysomeloidea</taxon>
        <taxon>Cerambycidae</taxon>
        <taxon>Lepturinae</taxon>
        <taxon>Rhagiini</taxon>
        <taxon>Rhamnusium</taxon>
    </lineage>
</organism>
<dbReference type="Pfam" id="PF01425">
    <property type="entry name" value="Amidase"/>
    <property type="match status" value="1"/>
</dbReference>
<gene>
    <name evidence="3" type="ORF">NQ314_000822</name>
</gene>
<feature type="domain" description="Amidase" evidence="2">
    <location>
        <begin position="21"/>
        <end position="441"/>
    </location>
</feature>
<dbReference type="AlphaFoldDB" id="A0AAV8ZV51"/>
<name>A0AAV8ZV51_9CUCU</name>
<dbReference type="InterPro" id="IPR020556">
    <property type="entry name" value="Amidase_CS"/>
</dbReference>
<reference evidence="3" key="1">
    <citation type="journal article" date="2023" name="Insect Mol. Biol.">
        <title>Genome sequencing provides insights into the evolution of gene families encoding plant cell wall-degrading enzymes in longhorned beetles.</title>
        <authorList>
            <person name="Shin N.R."/>
            <person name="Okamura Y."/>
            <person name="Kirsch R."/>
            <person name="Pauchet Y."/>
        </authorList>
    </citation>
    <scope>NUCLEOTIDE SEQUENCE</scope>
    <source>
        <strain evidence="3">RBIC_L_NR</strain>
    </source>
</reference>
<comment type="similarity">
    <text evidence="1">Belongs to the amidase family.</text>
</comment>
<comment type="caution">
    <text evidence="3">The sequence shown here is derived from an EMBL/GenBank/DDBJ whole genome shotgun (WGS) entry which is preliminary data.</text>
</comment>